<dbReference type="AlphaFoldDB" id="A0A4Y1YKH2"/>
<gene>
    <name evidence="1" type="ORF">Nstercoris_00869</name>
</gene>
<dbReference type="PANTHER" id="PTHR38471:SF2">
    <property type="entry name" value="FOUR HELIX BUNDLE PROTEIN"/>
    <property type="match status" value="1"/>
</dbReference>
<dbReference type="PANTHER" id="PTHR38471">
    <property type="entry name" value="FOUR HELIX BUNDLE PROTEIN"/>
    <property type="match status" value="1"/>
</dbReference>
<accession>A0A4Y1YKH2</accession>
<dbReference type="EMBL" id="AP019755">
    <property type="protein sequence ID" value="BBL34630.1"/>
    <property type="molecule type" value="Genomic_DNA"/>
</dbReference>
<evidence type="ECO:0000313" key="1">
    <source>
        <dbReference type="EMBL" id="BBL34630.1"/>
    </source>
</evidence>
<sequence>MSAFQRFEDIEAWQKARELTKAIYALSNDGQFSRDFGLRDQIRRASVSIMSNIAEGFGRGGNKEFIQFLSTAKGSASEVQAQLYVALDAGYINQDQFQKLYSETEATARMIAGLLRYLQNSDFKGAKYK</sequence>
<evidence type="ECO:0008006" key="3">
    <source>
        <dbReference type="Google" id="ProtNLM"/>
    </source>
</evidence>
<dbReference type="SUPFAM" id="SSF158446">
    <property type="entry name" value="IVS-encoded protein-like"/>
    <property type="match status" value="1"/>
</dbReference>
<dbReference type="KEGG" id="nst:Nstercoris_00869"/>
<dbReference type="InterPro" id="IPR012657">
    <property type="entry name" value="23S_rRNA-intervening_sequence"/>
</dbReference>
<dbReference type="InterPro" id="IPR036583">
    <property type="entry name" value="23S_rRNA_IVS_sf"/>
</dbReference>
<evidence type="ECO:0000313" key="2">
    <source>
        <dbReference type="Proteomes" id="UP000316473"/>
    </source>
</evidence>
<dbReference type="Proteomes" id="UP000316473">
    <property type="component" value="Chromosome"/>
</dbReference>
<dbReference type="Pfam" id="PF05635">
    <property type="entry name" value="23S_rRNA_IVP"/>
    <property type="match status" value="1"/>
</dbReference>
<keyword evidence="2" id="KW-1185">Reference proteome</keyword>
<reference evidence="1 2" key="1">
    <citation type="submission" date="2019-06" db="EMBL/GenBank/DDBJ databases">
        <title>Nitrosomonas stercoris KYUHI-S whole genome shotgun sequence.</title>
        <authorList>
            <person name="Nakagawa T."/>
            <person name="Tsuchiya Y."/>
            <person name="Takahashi R."/>
        </authorList>
    </citation>
    <scope>NUCLEOTIDE SEQUENCE [LARGE SCALE GENOMIC DNA]</scope>
    <source>
        <strain evidence="1 2">KYUHI-S</strain>
    </source>
</reference>
<dbReference type="Gene3D" id="1.20.1440.60">
    <property type="entry name" value="23S rRNA-intervening sequence"/>
    <property type="match status" value="1"/>
</dbReference>
<protein>
    <recommendedName>
        <fullName evidence="3">Four helix bundle protein</fullName>
    </recommendedName>
</protein>
<dbReference type="NCBIfam" id="TIGR02436">
    <property type="entry name" value="four helix bundle protein"/>
    <property type="match status" value="1"/>
</dbReference>
<name>A0A4Y1YKH2_9PROT</name>
<proteinExistence type="predicted"/>
<organism evidence="1 2">
    <name type="scientific">Nitrosomonas stercoris</name>
    <dbReference type="NCBI Taxonomy" id="1444684"/>
    <lineage>
        <taxon>Bacteria</taxon>
        <taxon>Pseudomonadati</taxon>
        <taxon>Pseudomonadota</taxon>
        <taxon>Betaproteobacteria</taxon>
        <taxon>Nitrosomonadales</taxon>
        <taxon>Nitrosomonadaceae</taxon>
        <taxon>Nitrosomonas</taxon>
    </lineage>
</organism>
<dbReference type="CDD" id="cd16377">
    <property type="entry name" value="23S_rRNA_IVP_like"/>
    <property type="match status" value="1"/>
</dbReference>